<dbReference type="EMBL" id="GEBQ01019421">
    <property type="protein sequence ID" value="JAT20556.1"/>
    <property type="molecule type" value="Transcribed_RNA"/>
</dbReference>
<organism evidence="6">
    <name type="scientific">Graphocephala atropunctata</name>
    <dbReference type="NCBI Taxonomy" id="36148"/>
    <lineage>
        <taxon>Eukaryota</taxon>
        <taxon>Metazoa</taxon>
        <taxon>Ecdysozoa</taxon>
        <taxon>Arthropoda</taxon>
        <taxon>Hexapoda</taxon>
        <taxon>Insecta</taxon>
        <taxon>Pterygota</taxon>
        <taxon>Neoptera</taxon>
        <taxon>Paraneoptera</taxon>
        <taxon>Hemiptera</taxon>
        <taxon>Auchenorrhyncha</taxon>
        <taxon>Membracoidea</taxon>
        <taxon>Cicadellidae</taxon>
        <taxon>Cicadellinae</taxon>
        <taxon>Cicadellini</taxon>
        <taxon>Graphocephala</taxon>
    </lineage>
</organism>
<name>A0A1B6LA60_9HEMI</name>
<accession>A0A1B6LA60</accession>
<dbReference type="InterPro" id="IPR004911">
    <property type="entry name" value="Interferon-induced_GILT"/>
</dbReference>
<evidence type="ECO:0000256" key="4">
    <source>
        <dbReference type="ARBA" id="ARBA00022729"/>
    </source>
</evidence>
<keyword evidence="4" id="KW-0732">Signal</keyword>
<dbReference type="PANTHER" id="PTHR13234:SF8">
    <property type="entry name" value="GAMMA-INTERFERON-INDUCIBLE LYSOSOMAL THIOL REDUCTASE"/>
    <property type="match status" value="1"/>
</dbReference>
<evidence type="ECO:0000256" key="1">
    <source>
        <dbReference type="ARBA" id="ARBA00004613"/>
    </source>
</evidence>
<evidence type="ECO:0000256" key="2">
    <source>
        <dbReference type="ARBA" id="ARBA00005679"/>
    </source>
</evidence>
<comment type="similarity">
    <text evidence="2">Belongs to the GILT family.</text>
</comment>
<dbReference type="Gene3D" id="3.40.30.10">
    <property type="entry name" value="Glutaredoxin"/>
    <property type="match status" value="1"/>
</dbReference>
<keyword evidence="5" id="KW-0325">Glycoprotein</keyword>
<dbReference type="GO" id="GO:0005576">
    <property type="term" value="C:extracellular region"/>
    <property type="evidence" value="ECO:0007669"/>
    <property type="project" value="UniProtKB-SubCell"/>
</dbReference>
<protein>
    <submittedName>
        <fullName evidence="6">Uncharacterized protein</fullName>
    </submittedName>
</protein>
<sequence>SSIKIALHRKMSRPTIIAAIMALSCIVSDAHLLRKDQVVLSVYYESYSPLSIKFLDEQLFGTWMIFNPFLTVDMVPFGNAKQSRQDGRFHFTCERGQKECEASVLHACSIHEGCGGQTTKNCPPAEVTKVMMYIRCLVKHEDQHKSRLQCAKKAGLNAEAIDKCAEGKLGNELERQYGDETAAFNDLSINSVPIITINGKYNETEQVKAQTLLLDLICDYLPENCPHGFAAGPRPRGPSRPSYA</sequence>
<reference evidence="6" key="1">
    <citation type="submission" date="2015-11" db="EMBL/GenBank/DDBJ databases">
        <title>De novo transcriptome assembly of four potential Pierce s Disease insect vectors from Arizona vineyards.</title>
        <authorList>
            <person name="Tassone E.E."/>
        </authorList>
    </citation>
    <scope>NUCLEOTIDE SEQUENCE</scope>
</reference>
<dbReference type="PANTHER" id="PTHR13234">
    <property type="entry name" value="GAMMA-INTERFERON INDUCIBLE LYSOSOMAL THIOL REDUCTASE GILT"/>
    <property type="match status" value="1"/>
</dbReference>
<dbReference type="Pfam" id="PF03227">
    <property type="entry name" value="GILT"/>
    <property type="match status" value="1"/>
</dbReference>
<evidence type="ECO:0000256" key="3">
    <source>
        <dbReference type="ARBA" id="ARBA00022525"/>
    </source>
</evidence>
<evidence type="ECO:0000313" key="6">
    <source>
        <dbReference type="EMBL" id="JAT20556.1"/>
    </source>
</evidence>
<evidence type="ECO:0000256" key="5">
    <source>
        <dbReference type="ARBA" id="ARBA00023180"/>
    </source>
</evidence>
<dbReference type="AlphaFoldDB" id="A0A1B6LA60"/>
<proteinExistence type="inferred from homology"/>
<comment type="subcellular location">
    <subcellularLocation>
        <location evidence="1">Secreted</location>
    </subcellularLocation>
</comment>
<keyword evidence="3" id="KW-0964">Secreted</keyword>
<feature type="non-terminal residue" evidence="6">
    <location>
        <position position="1"/>
    </location>
</feature>
<gene>
    <name evidence="6" type="ORF">g.20147</name>
</gene>
<dbReference type="GO" id="GO:0016671">
    <property type="term" value="F:oxidoreductase activity, acting on a sulfur group of donors, disulfide as acceptor"/>
    <property type="evidence" value="ECO:0007669"/>
    <property type="project" value="InterPro"/>
</dbReference>